<organism evidence="5 6">
    <name type="scientific">Candidatus Taylorbacteria bacterium RIFCSPHIGHO2_12_FULL_45_16</name>
    <dbReference type="NCBI Taxonomy" id="1802315"/>
    <lineage>
        <taxon>Bacteria</taxon>
        <taxon>Candidatus Tayloriibacteriota</taxon>
    </lineage>
</organism>
<evidence type="ECO:0000313" key="6">
    <source>
        <dbReference type="Proteomes" id="UP000178089"/>
    </source>
</evidence>
<dbReference type="InterPro" id="IPR033248">
    <property type="entry name" value="Transketolase_C"/>
</dbReference>
<evidence type="ECO:0000256" key="1">
    <source>
        <dbReference type="ARBA" id="ARBA00001964"/>
    </source>
</evidence>
<comment type="similarity">
    <text evidence="2">Belongs to the transketolase family.</text>
</comment>
<dbReference type="FunFam" id="3.40.50.970:FF:000129">
    <property type="entry name" value="Transketolase"/>
    <property type="match status" value="1"/>
</dbReference>
<keyword evidence="3" id="KW-0786">Thiamine pyrophosphate</keyword>
<reference evidence="5 6" key="1">
    <citation type="journal article" date="2016" name="Nat. Commun.">
        <title>Thousands of microbial genomes shed light on interconnected biogeochemical processes in an aquifer system.</title>
        <authorList>
            <person name="Anantharaman K."/>
            <person name="Brown C.T."/>
            <person name="Hug L.A."/>
            <person name="Sharon I."/>
            <person name="Castelle C.J."/>
            <person name="Probst A.J."/>
            <person name="Thomas B.C."/>
            <person name="Singh A."/>
            <person name="Wilkins M.J."/>
            <person name="Karaoz U."/>
            <person name="Brodie E.L."/>
            <person name="Williams K.H."/>
            <person name="Hubbard S.S."/>
            <person name="Banfield J.F."/>
        </authorList>
    </citation>
    <scope>NUCLEOTIDE SEQUENCE [LARGE SCALE GENOMIC DNA]</scope>
</reference>
<dbReference type="Pfam" id="PF02779">
    <property type="entry name" value="Transket_pyr"/>
    <property type="match status" value="1"/>
</dbReference>
<dbReference type="SMART" id="SM00861">
    <property type="entry name" value="Transket_pyr"/>
    <property type="match status" value="1"/>
</dbReference>
<accession>A0A1G2MZC3</accession>
<dbReference type="EMBL" id="MHRT01000005">
    <property type="protein sequence ID" value="OHA29305.1"/>
    <property type="molecule type" value="Genomic_DNA"/>
</dbReference>
<dbReference type="Gene3D" id="3.40.50.920">
    <property type="match status" value="1"/>
</dbReference>
<dbReference type="InterPro" id="IPR051157">
    <property type="entry name" value="PDH/Transketolase"/>
</dbReference>
<dbReference type="Proteomes" id="UP000178089">
    <property type="component" value="Unassembled WGS sequence"/>
</dbReference>
<evidence type="ECO:0000256" key="2">
    <source>
        <dbReference type="ARBA" id="ARBA00007131"/>
    </source>
</evidence>
<proteinExistence type="inferred from homology"/>
<dbReference type="AlphaFoldDB" id="A0A1G2MZC3"/>
<comment type="cofactor">
    <cofactor evidence="1">
        <name>thiamine diphosphate</name>
        <dbReference type="ChEBI" id="CHEBI:58937"/>
    </cofactor>
</comment>
<evidence type="ECO:0000259" key="4">
    <source>
        <dbReference type="SMART" id="SM00861"/>
    </source>
</evidence>
<dbReference type="InterPro" id="IPR005475">
    <property type="entry name" value="Transketolase-like_Pyr-bd"/>
</dbReference>
<gene>
    <name evidence="5" type="ORF">A3F51_01710</name>
</gene>
<dbReference type="InterPro" id="IPR009014">
    <property type="entry name" value="Transketo_C/PFOR_II"/>
</dbReference>
<evidence type="ECO:0000256" key="3">
    <source>
        <dbReference type="ARBA" id="ARBA00023052"/>
    </source>
</evidence>
<dbReference type="STRING" id="1802315.A3F51_01710"/>
<protein>
    <submittedName>
        <fullName evidence="5">Transketolase</fullName>
    </submittedName>
</protein>
<dbReference type="Gene3D" id="3.40.50.970">
    <property type="match status" value="1"/>
</dbReference>
<sequence>MIILSQKLNLKLFSTDVEQVSTRKGFGEGLIKAAEADKRIVGLCADLTESTQMEPFKKKFLERFIEIGVAEQNLVTVASGMAAMGKIPFVGSYAIFSPGRNWEQIRTTICYNNQPVKIIGSHVGVSVGPDGGSHQALEDIALMRVLPRMVVISPCDAIEARKATIAAAKKDSPTYIRLTRNPTSIITTEETPFEIGKAQIVFKSEVRGTKSDPLRRSFSEARTNSKSKNPNSQFDVGIIATGALLYRALKVAKKLETEGKNVIVMNLATIKPLDEHAIIKIAHETRALVTVEEHQIRGGMGSAVAECLAAHFPVPIEFIGVKDQFGQSGQPDELLEYYGLSEEDIYAAVQRVVLRK</sequence>
<feature type="domain" description="Transketolase-like pyrimidine-binding" evidence="4">
    <location>
        <begin position="20"/>
        <end position="185"/>
    </location>
</feature>
<dbReference type="PANTHER" id="PTHR43825:SF1">
    <property type="entry name" value="TRANSKETOLASE-LIKE PYRIMIDINE-BINDING DOMAIN-CONTAINING PROTEIN"/>
    <property type="match status" value="1"/>
</dbReference>
<dbReference type="Pfam" id="PF02780">
    <property type="entry name" value="Transketolase_C"/>
    <property type="match status" value="1"/>
</dbReference>
<dbReference type="SUPFAM" id="SSF52922">
    <property type="entry name" value="TK C-terminal domain-like"/>
    <property type="match status" value="1"/>
</dbReference>
<dbReference type="InterPro" id="IPR029061">
    <property type="entry name" value="THDP-binding"/>
</dbReference>
<dbReference type="CDD" id="cd07033">
    <property type="entry name" value="TPP_PYR_DXS_TK_like"/>
    <property type="match status" value="1"/>
</dbReference>
<dbReference type="PANTHER" id="PTHR43825">
    <property type="entry name" value="PYRUVATE DEHYDROGENASE E1 COMPONENT"/>
    <property type="match status" value="1"/>
</dbReference>
<evidence type="ECO:0000313" key="5">
    <source>
        <dbReference type="EMBL" id="OHA29305.1"/>
    </source>
</evidence>
<dbReference type="SUPFAM" id="SSF52518">
    <property type="entry name" value="Thiamin diphosphate-binding fold (THDP-binding)"/>
    <property type="match status" value="1"/>
</dbReference>
<name>A0A1G2MZC3_9BACT</name>
<comment type="caution">
    <text evidence="5">The sequence shown here is derived from an EMBL/GenBank/DDBJ whole genome shotgun (WGS) entry which is preliminary data.</text>
</comment>